<accession>A0A4P8R355</accession>
<dbReference type="EMBL" id="CP029709">
    <property type="protein sequence ID" value="QCR16519.1"/>
    <property type="molecule type" value="Genomic_DNA"/>
</dbReference>
<evidence type="ECO:0000313" key="2">
    <source>
        <dbReference type="EMBL" id="QCR16519.1"/>
    </source>
</evidence>
<reference evidence="2 3" key="1">
    <citation type="submission" date="2018-05" db="EMBL/GenBank/DDBJ databases">
        <title>Methanosarcina gilichinskyana sp. nov., a novel methanogenic archaeon isolated from Holocene permafrost, North East Russia.</title>
        <authorList>
            <person name="Oshurkova V."/>
            <person name="Meer M."/>
            <person name="Bochkareva O."/>
            <person name="Shcherbakova V."/>
        </authorList>
    </citation>
    <scope>NUCLEOTIDE SEQUENCE [LARGE SCALE GENOMIC DNA]</scope>
    <source>
        <strain evidence="2 3">JL01</strain>
    </source>
</reference>
<feature type="domain" description="Peptidase C39-like" evidence="1">
    <location>
        <begin position="262"/>
        <end position="378"/>
    </location>
</feature>
<dbReference type="Proteomes" id="UP000300067">
    <property type="component" value="Chromosome"/>
</dbReference>
<dbReference type="AlphaFoldDB" id="A0A4P8R355"/>
<evidence type="ECO:0000259" key="1">
    <source>
        <dbReference type="Pfam" id="PF13529"/>
    </source>
</evidence>
<gene>
    <name evidence="2" type="ORF">DKM28_11295</name>
</gene>
<evidence type="ECO:0000313" key="3">
    <source>
        <dbReference type="Proteomes" id="UP000300067"/>
    </source>
</evidence>
<dbReference type="InterPro" id="IPR039564">
    <property type="entry name" value="Peptidase_C39-like"/>
</dbReference>
<name>A0A4P8R355_METMZ</name>
<protein>
    <recommendedName>
        <fullName evidence="1">Peptidase C39-like domain-containing protein</fullName>
    </recommendedName>
</protein>
<organism evidence="2 3">
    <name type="scientific">Methanosarcina mazei</name>
    <name type="common">Methanosarcina frisia</name>
    <dbReference type="NCBI Taxonomy" id="2209"/>
    <lineage>
        <taxon>Archaea</taxon>
        <taxon>Methanobacteriati</taxon>
        <taxon>Methanobacteriota</taxon>
        <taxon>Stenosarchaea group</taxon>
        <taxon>Methanomicrobia</taxon>
        <taxon>Methanosarcinales</taxon>
        <taxon>Methanosarcinaceae</taxon>
        <taxon>Methanosarcina</taxon>
    </lineage>
</organism>
<dbReference type="Pfam" id="PF13529">
    <property type="entry name" value="Peptidase_C39_2"/>
    <property type="match status" value="1"/>
</dbReference>
<sequence>MNRRQTMTIKYEFRLGVLLAGLLLLSVVCILPASASIDDKIIEKNYVSIKEAEMHAKTALYDFLLIGAPGSNPTDWTNATVNSDPLIIYDTNGKKLFYQFTVESNGINIGAIKVAASKVLGDPIRTIEFYSEDWDMKKEVENTKKLIAKDHKNVNVTSSKVVCYSYPKIGIMVDMQESESKEEKNKLFDFSGSEIVDKSVNDTNSSEVADAWSLYAEIPEKEIEERLVAWDEYDERATKIADNNFKGDEVQLKIVGVQKTLPFTRYAQQNYYYCAPATGKMIANFYEVTHTQTYIAGIMLVVMGLGTSVTDQLEYYEDSDGLDKDGSYIDYSPTWTEAKTEIDNNRPLATLISGHVRACAGYCQGADGNYYLYIYDPWSLNFGNDYRGGIYWEDWDSITHSHHIVVKD</sequence>
<proteinExistence type="predicted"/>